<keyword evidence="1" id="KW-0472">Membrane</keyword>
<reference evidence="3 4" key="1">
    <citation type="submission" date="2023-03" db="EMBL/GenBank/DDBJ databases">
        <title>Mating type loci evolution in Malassezia.</title>
        <authorList>
            <person name="Coelho M.A."/>
        </authorList>
    </citation>
    <scope>NUCLEOTIDE SEQUENCE [LARGE SCALE GENOMIC DNA]</scope>
    <source>
        <strain evidence="3 4">CBS 13387</strain>
    </source>
</reference>
<name>A0AAJ5Z4K7_9BASI</name>
<dbReference type="AlphaFoldDB" id="A0AAJ5Z4K7"/>
<gene>
    <name evidence="3" type="ORF">MARU1_002906</name>
</gene>
<accession>A0AAJ5Z4K7</accession>
<keyword evidence="2" id="KW-0732">Signal</keyword>
<proteinExistence type="predicted"/>
<dbReference type="Proteomes" id="UP001217582">
    <property type="component" value="Chromosome 5"/>
</dbReference>
<sequence>MRGCQGLGAAALLAAGALANTEMAQVDPSLCAPETNELVRQGPWYVGGRYLRRPVMQARSEPRRFELRRDEQGMWVALHMPAPGSYQLRLSAPAPAAASYSLEIHAPDEVLTHTARGTAPCAFALARVEAQAQGVPIPRATDAHAVERAAHAAGEERMSIPIDLVFERLYLGFLPATALHMIVVMVLVVVPTVSLVLRPMQRVCGGVPRP</sequence>
<keyword evidence="1" id="KW-0812">Transmembrane</keyword>
<dbReference type="EMBL" id="CP119920">
    <property type="protein sequence ID" value="WFD16863.1"/>
    <property type="molecule type" value="Genomic_DNA"/>
</dbReference>
<protein>
    <recommendedName>
        <fullName evidence="5">ER membrane protein complex subunit 7 beta-sandwich domain-containing protein</fullName>
    </recommendedName>
</protein>
<evidence type="ECO:0008006" key="5">
    <source>
        <dbReference type="Google" id="ProtNLM"/>
    </source>
</evidence>
<keyword evidence="4" id="KW-1185">Reference proteome</keyword>
<keyword evidence="1" id="KW-1133">Transmembrane helix</keyword>
<feature type="signal peptide" evidence="2">
    <location>
        <begin position="1"/>
        <end position="19"/>
    </location>
</feature>
<evidence type="ECO:0000313" key="4">
    <source>
        <dbReference type="Proteomes" id="UP001217582"/>
    </source>
</evidence>
<feature type="transmembrane region" description="Helical" evidence="1">
    <location>
        <begin position="169"/>
        <end position="197"/>
    </location>
</feature>
<organism evidence="3 4">
    <name type="scientific">Malassezia arunalokei</name>
    <dbReference type="NCBI Taxonomy" id="1514897"/>
    <lineage>
        <taxon>Eukaryota</taxon>
        <taxon>Fungi</taxon>
        <taxon>Dikarya</taxon>
        <taxon>Basidiomycota</taxon>
        <taxon>Ustilaginomycotina</taxon>
        <taxon>Malasseziomycetes</taxon>
        <taxon>Malasseziales</taxon>
        <taxon>Malasseziaceae</taxon>
        <taxon>Malassezia</taxon>
    </lineage>
</organism>
<evidence type="ECO:0000256" key="2">
    <source>
        <dbReference type="SAM" id="SignalP"/>
    </source>
</evidence>
<evidence type="ECO:0000256" key="1">
    <source>
        <dbReference type="SAM" id="Phobius"/>
    </source>
</evidence>
<evidence type="ECO:0000313" key="3">
    <source>
        <dbReference type="EMBL" id="WFD16863.1"/>
    </source>
</evidence>
<feature type="chain" id="PRO_5042523114" description="ER membrane protein complex subunit 7 beta-sandwich domain-containing protein" evidence="2">
    <location>
        <begin position="20"/>
        <end position="210"/>
    </location>
</feature>